<dbReference type="EMBL" id="BARS01025796">
    <property type="protein sequence ID" value="GAG08292.1"/>
    <property type="molecule type" value="Genomic_DNA"/>
</dbReference>
<gene>
    <name evidence="1" type="ORF">S01H1_40723</name>
</gene>
<protein>
    <recommendedName>
        <fullName evidence="2">Pectinacetylesterase</fullName>
    </recommendedName>
</protein>
<reference evidence="1" key="1">
    <citation type="journal article" date="2014" name="Front. Microbiol.">
        <title>High frequency of phylogenetically diverse reductive dehalogenase-homologous genes in deep subseafloor sedimentary metagenomes.</title>
        <authorList>
            <person name="Kawai M."/>
            <person name="Futagami T."/>
            <person name="Toyoda A."/>
            <person name="Takaki Y."/>
            <person name="Nishi S."/>
            <person name="Hori S."/>
            <person name="Arai W."/>
            <person name="Tsubouchi T."/>
            <person name="Morono Y."/>
            <person name="Uchiyama I."/>
            <person name="Ito T."/>
            <person name="Fujiyama A."/>
            <person name="Inagaki F."/>
            <person name="Takami H."/>
        </authorList>
    </citation>
    <scope>NUCLEOTIDE SEQUENCE</scope>
    <source>
        <strain evidence="1">Expedition CK06-06</strain>
    </source>
</reference>
<organism evidence="1">
    <name type="scientific">marine sediment metagenome</name>
    <dbReference type="NCBI Taxonomy" id="412755"/>
    <lineage>
        <taxon>unclassified sequences</taxon>
        <taxon>metagenomes</taxon>
        <taxon>ecological metagenomes</taxon>
    </lineage>
</organism>
<sequence>GFVNFSAVLDWIEANFEQPEKIFVSGCSAGSYGSIIGAAHIHELYPDVSLYQLGDSGAGVSTEDFVQDSFPNWNATDSMPDWIPAPDGSWAEVSSLADLYIPVADYYPDDRWSQYNAAHDDIQTLFYRAMGGRDDWGELMLAGMQEIQDSAPNFHSYTAPGAIHCITGDDIFYTREVEGVKFSDWVEALVNDEAWDDVMCTDCETDPLAP</sequence>
<name>X0VAC6_9ZZZZ</name>
<evidence type="ECO:0000313" key="1">
    <source>
        <dbReference type="EMBL" id="GAG08292.1"/>
    </source>
</evidence>
<accession>X0VAC6</accession>
<dbReference type="InterPro" id="IPR029058">
    <property type="entry name" value="AB_hydrolase_fold"/>
</dbReference>
<comment type="caution">
    <text evidence="1">The sequence shown here is derived from an EMBL/GenBank/DDBJ whole genome shotgun (WGS) entry which is preliminary data.</text>
</comment>
<dbReference type="AlphaFoldDB" id="X0VAC6"/>
<evidence type="ECO:0008006" key="2">
    <source>
        <dbReference type="Google" id="ProtNLM"/>
    </source>
</evidence>
<dbReference type="SUPFAM" id="SSF53474">
    <property type="entry name" value="alpha/beta-Hydrolases"/>
    <property type="match status" value="1"/>
</dbReference>
<feature type="non-terminal residue" evidence="1">
    <location>
        <position position="1"/>
    </location>
</feature>
<proteinExistence type="predicted"/>